<comment type="caution">
    <text evidence="1">The sequence shown here is derived from an EMBL/GenBank/DDBJ whole genome shotgun (WGS) entry which is preliminary data.</text>
</comment>
<evidence type="ECO:0000313" key="1">
    <source>
        <dbReference type="EMBL" id="KAL3632040.1"/>
    </source>
</evidence>
<organism evidence="1 2">
    <name type="scientific">Castilleja foliolosa</name>
    <dbReference type="NCBI Taxonomy" id="1961234"/>
    <lineage>
        <taxon>Eukaryota</taxon>
        <taxon>Viridiplantae</taxon>
        <taxon>Streptophyta</taxon>
        <taxon>Embryophyta</taxon>
        <taxon>Tracheophyta</taxon>
        <taxon>Spermatophyta</taxon>
        <taxon>Magnoliopsida</taxon>
        <taxon>eudicotyledons</taxon>
        <taxon>Gunneridae</taxon>
        <taxon>Pentapetalae</taxon>
        <taxon>asterids</taxon>
        <taxon>lamiids</taxon>
        <taxon>Lamiales</taxon>
        <taxon>Orobanchaceae</taxon>
        <taxon>Pedicularideae</taxon>
        <taxon>Castillejinae</taxon>
        <taxon>Castilleja</taxon>
    </lineage>
</organism>
<name>A0ABD3CQ03_9LAMI</name>
<evidence type="ECO:0000313" key="2">
    <source>
        <dbReference type="Proteomes" id="UP001632038"/>
    </source>
</evidence>
<dbReference type="AlphaFoldDB" id="A0ABD3CQ03"/>
<sequence>MRRRGCMVVGKMNKLRVNKSASFSSVGGISDPGYGSRFTGR</sequence>
<gene>
    <name evidence="1" type="ORF">CASFOL_025024</name>
</gene>
<proteinExistence type="predicted"/>
<reference evidence="2" key="1">
    <citation type="journal article" date="2024" name="IScience">
        <title>Strigolactones Initiate the Formation of Haustorium-like Structures in Castilleja.</title>
        <authorList>
            <person name="Buerger M."/>
            <person name="Peterson D."/>
            <person name="Chory J."/>
        </authorList>
    </citation>
    <scope>NUCLEOTIDE SEQUENCE [LARGE SCALE GENOMIC DNA]</scope>
</reference>
<accession>A0ABD3CQ03</accession>
<protein>
    <submittedName>
        <fullName evidence="1">Uncharacterized protein</fullName>
    </submittedName>
</protein>
<keyword evidence="2" id="KW-1185">Reference proteome</keyword>
<dbReference type="Proteomes" id="UP001632038">
    <property type="component" value="Unassembled WGS sequence"/>
</dbReference>
<dbReference type="EMBL" id="JAVIJP010000032">
    <property type="protein sequence ID" value="KAL3632040.1"/>
    <property type="molecule type" value="Genomic_DNA"/>
</dbReference>